<evidence type="ECO:0000313" key="2">
    <source>
        <dbReference type="EMBL" id="TRY89177.1"/>
    </source>
</evidence>
<dbReference type="EMBL" id="SRMA01025997">
    <property type="protein sequence ID" value="TRY89177.1"/>
    <property type="molecule type" value="Genomic_DNA"/>
</dbReference>
<comment type="caution">
    <text evidence="2">The sequence shown here is derived from an EMBL/GenBank/DDBJ whole genome shotgun (WGS) entry which is preliminary data.</text>
</comment>
<protein>
    <submittedName>
        <fullName evidence="2">Uncharacterized protein</fullName>
    </submittedName>
</protein>
<accession>A0A553QGY0</accession>
<dbReference type="OrthoDB" id="6264899at2759"/>
<dbReference type="AlphaFoldDB" id="A0A553QGY0"/>
<dbReference type="Proteomes" id="UP000316079">
    <property type="component" value="Unassembled WGS sequence"/>
</dbReference>
<organism evidence="2 3">
    <name type="scientific">Danionella cerebrum</name>
    <dbReference type="NCBI Taxonomy" id="2873325"/>
    <lineage>
        <taxon>Eukaryota</taxon>
        <taxon>Metazoa</taxon>
        <taxon>Chordata</taxon>
        <taxon>Craniata</taxon>
        <taxon>Vertebrata</taxon>
        <taxon>Euteleostomi</taxon>
        <taxon>Actinopterygii</taxon>
        <taxon>Neopterygii</taxon>
        <taxon>Teleostei</taxon>
        <taxon>Ostariophysi</taxon>
        <taxon>Cypriniformes</taxon>
        <taxon>Danionidae</taxon>
        <taxon>Danioninae</taxon>
        <taxon>Danionella</taxon>
    </lineage>
</organism>
<proteinExistence type="predicted"/>
<reference evidence="2 3" key="1">
    <citation type="journal article" date="2019" name="Sci. Data">
        <title>Hybrid genome assembly and annotation of Danionella translucida.</title>
        <authorList>
            <person name="Kadobianskyi M."/>
            <person name="Schulze L."/>
            <person name="Schuelke M."/>
            <person name="Judkewitz B."/>
        </authorList>
    </citation>
    <scope>NUCLEOTIDE SEQUENCE [LARGE SCALE GENOMIC DNA]</scope>
    <source>
        <strain evidence="2 3">Bolton</strain>
    </source>
</reference>
<evidence type="ECO:0000313" key="3">
    <source>
        <dbReference type="Proteomes" id="UP000316079"/>
    </source>
</evidence>
<gene>
    <name evidence="2" type="ORF">DNTS_018089</name>
</gene>
<feature type="region of interest" description="Disordered" evidence="1">
    <location>
        <begin position="96"/>
        <end position="122"/>
    </location>
</feature>
<dbReference type="STRING" id="623744.A0A553QGY0"/>
<keyword evidence="3" id="KW-1185">Reference proteome</keyword>
<sequence length="148" mass="17099">MLLGTDSGRSCCQIQAQNAPPTELLMLGHFYRRGNIYLDASRVFLKRLRFKLSAAFVFPSLSKRGVLSGRMASPNESNRLAPSNHDRIQQLRQEFHQAQQDEPEDRRRSYSFQQQSWDPSARRPHSPYIIIVFESMSDSDALQGWRIT</sequence>
<evidence type="ECO:0000256" key="1">
    <source>
        <dbReference type="SAM" id="MobiDB-lite"/>
    </source>
</evidence>
<name>A0A553QGY0_9TELE</name>